<dbReference type="RefSeq" id="WP_109953264.1">
    <property type="nucleotide sequence ID" value="NZ_CP029551.1"/>
</dbReference>
<organism evidence="2 3">
    <name type="scientific">Methylobacterium radiodurans</name>
    <dbReference type="NCBI Taxonomy" id="2202828"/>
    <lineage>
        <taxon>Bacteria</taxon>
        <taxon>Pseudomonadati</taxon>
        <taxon>Pseudomonadota</taxon>
        <taxon>Alphaproteobacteria</taxon>
        <taxon>Hyphomicrobiales</taxon>
        <taxon>Methylobacteriaceae</taxon>
        <taxon>Methylobacterium</taxon>
    </lineage>
</organism>
<reference evidence="2 3" key="1">
    <citation type="submission" date="2018-05" db="EMBL/GenBank/DDBJ databases">
        <title>Complete Genome Sequence of Methylobacterium sp. 17Sr1-43.</title>
        <authorList>
            <person name="Srinivasan S."/>
        </authorList>
    </citation>
    <scope>NUCLEOTIDE SEQUENCE [LARGE SCALE GENOMIC DNA]</scope>
    <source>
        <strain evidence="2 3">17Sr1-43</strain>
    </source>
</reference>
<accession>A0A2U8VW81</accession>
<keyword evidence="3" id="KW-1185">Reference proteome</keyword>
<dbReference type="OrthoDB" id="7997095at2"/>
<evidence type="ECO:0000313" key="2">
    <source>
        <dbReference type="EMBL" id="AWN38103.1"/>
    </source>
</evidence>
<proteinExistence type="predicted"/>
<dbReference type="AlphaFoldDB" id="A0A2U8VW81"/>
<feature type="region of interest" description="Disordered" evidence="1">
    <location>
        <begin position="42"/>
        <end position="65"/>
    </location>
</feature>
<name>A0A2U8VW81_9HYPH</name>
<protein>
    <submittedName>
        <fullName evidence="2">Uncharacterized protein</fullName>
    </submittedName>
</protein>
<dbReference type="EMBL" id="CP029551">
    <property type="protein sequence ID" value="AWN38103.1"/>
    <property type="molecule type" value="Genomic_DNA"/>
</dbReference>
<evidence type="ECO:0000256" key="1">
    <source>
        <dbReference type="SAM" id="MobiDB-lite"/>
    </source>
</evidence>
<evidence type="ECO:0000313" key="3">
    <source>
        <dbReference type="Proteomes" id="UP000246058"/>
    </source>
</evidence>
<gene>
    <name evidence="2" type="ORF">DK427_22140</name>
</gene>
<dbReference type="KEGG" id="meti:DK427_22140"/>
<sequence length="82" mass="8842">MPWFSLRPRDPADPRWPLPGEPDLVLKAADADEARAKFLQAYPSEPYGTPAVPVPDAGAGSFRNDPDAMLVSETAEPPAPKD</sequence>
<dbReference type="Proteomes" id="UP000246058">
    <property type="component" value="Chromosome"/>
</dbReference>